<dbReference type="PROSITE" id="PS00455">
    <property type="entry name" value="AMP_BINDING"/>
    <property type="match status" value="1"/>
</dbReference>
<dbReference type="InParanoid" id="A0A409YSD1"/>
<dbReference type="GO" id="GO:0016405">
    <property type="term" value="F:CoA-ligase activity"/>
    <property type="evidence" value="ECO:0007669"/>
    <property type="project" value="TreeGrafter"/>
</dbReference>
<dbReference type="Pfam" id="PF13193">
    <property type="entry name" value="AMP-binding_C"/>
    <property type="match status" value="2"/>
</dbReference>
<dbReference type="Gene3D" id="3.30.300.30">
    <property type="match status" value="2"/>
</dbReference>
<name>A0A409YSD1_9AGAR</name>
<evidence type="ECO:0000313" key="4">
    <source>
        <dbReference type="EMBL" id="PPR05921.1"/>
    </source>
</evidence>
<dbReference type="InterPro" id="IPR020845">
    <property type="entry name" value="AMP-binding_CS"/>
</dbReference>
<evidence type="ECO:0000313" key="5">
    <source>
        <dbReference type="Proteomes" id="UP000284706"/>
    </source>
</evidence>
<comment type="caution">
    <text evidence="4">The sequence shown here is derived from an EMBL/GenBank/DDBJ whole genome shotgun (WGS) entry which is preliminary data.</text>
</comment>
<feature type="domain" description="AMP-dependent synthetase/ligase" evidence="2">
    <location>
        <begin position="612"/>
        <end position="807"/>
    </location>
</feature>
<dbReference type="STRING" id="231916.A0A409YSD1"/>
<evidence type="ECO:0000259" key="2">
    <source>
        <dbReference type="Pfam" id="PF00501"/>
    </source>
</evidence>
<keyword evidence="5" id="KW-1185">Reference proteome</keyword>
<evidence type="ECO:0008006" key="6">
    <source>
        <dbReference type="Google" id="ProtNLM"/>
    </source>
</evidence>
<dbReference type="Pfam" id="PF00501">
    <property type="entry name" value="AMP-binding"/>
    <property type="match status" value="4"/>
</dbReference>
<protein>
    <recommendedName>
        <fullName evidence="6">AMP-dependent synthetase/ligase domain-containing protein</fullName>
    </recommendedName>
</protein>
<dbReference type="InterPro" id="IPR042099">
    <property type="entry name" value="ANL_N_sf"/>
</dbReference>
<feature type="domain" description="AMP-binding enzyme C-terminal" evidence="3">
    <location>
        <begin position="464"/>
        <end position="548"/>
    </location>
</feature>
<organism evidence="4 5">
    <name type="scientific">Gymnopilus dilepis</name>
    <dbReference type="NCBI Taxonomy" id="231916"/>
    <lineage>
        <taxon>Eukaryota</taxon>
        <taxon>Fungi</taxon>
        <taxon>Dikarya</taxon>
        <taxon>Basidiomycota</taxon>
        <taxon>Agaricomycotina</taxon>
        <taxon>Agaricomycetes</taxon>
        <taxon>Agaricomycetidae</taxon>
        <taxon>Agaricales</taxon>
        <taxon>Agaricineae</taxon>
        <taxon>Hymenogastraceae</taxon>
        <taxon>Gymnopilus</taxon>
    </lineage>
</organism>
<gene>
    <name evidence="4" type="ORF">CVT26_008815</name>
</gene>
<feature type="domain" description="AMP-dependent synthetase/ligase" evidence="2">
    <location>
        <begin position="67"/>
        <end position="159"/>
    </location>
</feature>
<evidence type="ECO:0000256" key="1">
    <source>
        <dbReference type="SAM" id="MobiDB-lite"/>
    </source>
</evidence>
<sequence>MTDFQTFHSPLPHIPDNLTVAQFMLDHQHEIRPIRNAQVPCLVDDHTGRVVDFEMASFSCISDFPDLANGLFLRYKIGEHDTVLIFSPNHINYPVAMWAIHKLGGVVSFSNPQFKAEEVAYQLRTAHVTCVVAHSSLLAVALEAARSVGMPSNRIITLDEPPPSCGASDVQTIPGLIAFGRKNVHAFYERPLAQGEGRTKLMTQELLQAIAIPHRALIANIIQLAVHQQVDKPPSQRDNRSYRPGDVASVLPFYHVAGLVIGLHLTMFCAMTLVVFRTYNFPSFLESIFRYRISHLIIVPPMAINFCKHPAAQRYNFKNVKFVLIGAAPVSRSIQEQMIAMFPNAHLGQAYGLTEMTTALTMVSGSQRRGPLGSSGRLLPGIEARVIKADGTMARFGERGELIVRGPASALGYLNNTKATRETFRDGWVYTGDEVAITADQEVFVYDRLKEFLKVKGMQVSPSELEDCLLSHSAVAEACVVGVPDEYHGEVPLGYVSLTPDARSYIKSNPAKVNQLTDSILKHVVERKADFKHLRGGIRYVDEIPVSRPDVQDSRRSRASSGVRPDADTPLDNPDMEFQSRGPALPVIPDDVTIPQFIFDSRHEIRPKRPSETPWLIQDDNGRKFHEAELRIRTQGLANGLKLRYNIGEDDVVLLFSRNHVDYPVAIWAVHRLGGVISGANPDFTSNELLYQLQTTKATVMIVHPDALATALDTARQAGLAEDRIVLFDTTSITPDMYKKHETVASLLEFGIRNKTSFVERILKPGEGKTKLALLSFSSGTTGRPKAVAIPHFSLIANVIQMAVHNKVGQNYCDWKDQRYRPGDVAIGGQNHFLLPHKWVLTMDIIFSVLPLYRESFYESWRKWSLAEIRTLADIYGLAINLHYILFCGMSLVVVSKFNFEEMLRSIVRHRISHLLLVPPQIVLICKASSEATKKYDIRKHIRMIMSGAAPLSHELEQILYDMLPDAHIGQAYGMTETCTATTMWSVERKRGVSGSSGQLLPGTVARVVKPDGSLAGYDEAGELIIKTPSVALCYANNAQAYVLARPRLAPAYFDTPHRTKETFLDGWVRTGDEVKIREDGEVFVLDRLKVNGFYPLRKRNFVNALLNTHIFQVRGFQVAPAELEGCLLDHPDVSNACVVGVPDDYSGEVPLAFVVLTADAAKRASDSKKASDEIKASIITHVAKNKVHYKRLAGGVEFVATIPTSPSGKLLRRILQRRETPNRSSKDVELEQILRDIIDDPDSYEAIVALKSVPRDERAVRLLIKSIMYTAKSAVLKRCTSRRKRSKLLETELYLEWLNELEYVVSAVETGLNAKVPGTRKRITGLGRATYTILYHLADEFIDEVNAHHDGSSSLSSDPCLYPPTMTLVEESKDPSTDKRSDEAVRLAEDALRNIDRVFADATRRYKTECGRNNPSLAVRISAQEHALAKGCCLLCEQTGYGTEENDMGDTLMEQTRDVLSQWKSEYEDCEDQLDDSD</sequence>
<dbReference type="OrthoDB" id="6509636at2759"/>
<dbReference type="InterPro" id="IPR025110">
    <property type="entry name" value="AMP-bd_C"/>
</dbReference>
<dbReference type="InterPro" id="IPR000873">
    <property type="entry name" value="AMP-dep_synth/lig_dom"/>
</dbReference>
<reference evidence="4 5" key="1">
    <citation type="journal article" date="2018" name="Evol. Lett.">
        <title>Horizontal gene cluster transfer increased hallucinogenic mushroom diversity.</title>
        <authorList>
            <person name="Reynolds H.T."/>
            <person name="Vijayakumar V."/>
            <person name="Gluck-Thaler E."/>
            <person name="Korotkin H.B."/>
            <person name="Matheny P.B."/>
            <person name="Slot J.C."/>
        </authorList>
    </citation>
    <scope>NUCLEOTIDE SEQUENCE [LARGE SCALE GENOMIC DNA]</scope>
    <source>
        <strain evidence="4 5">SRW20</strain>
    </source>
</reference>
<accession>A0A409YSD1</accession>
<evidence type="ECO:0000259" key="3">
    <source>
        <dbReference type="Pfam" id="PF13193"/>
    </source>
</evidence>
<feature type="domain" description="AMP-dependent synthetase/ligase" evidence="2">
    <location>
        <begin position="211"/>
        <end position="414"/>
    </location>
</feature>
<proteinExistence type="predicted"/>
<dbReference type="SUPFAM" id="SSF56801">
    <property type="entry name" value="Acetyl-CoA synthetase-like"/>
    <property type="match status" value="2"/>
</dbReference>
<dbReference type="EMBL" id="NHYE01000408">
    <property type="protein sequence ID" value="PPR05921.1"/>
    <property type="molecule type" value="Genomic_DNA"/>
</dbReference>
<dbReference type="Proteomes" id="UP000284706">
    <property type="component" value="Unassembled WGS sequence"/>
</dbReference>
<feature type="domain" description="AMP-binding enzyme C-terminal" evidence="3">
    <location>
        <begin position="1123"/>
        <end position="1210"/>
    </location>
</feature>
<feature type="region of interest" description="Disordered" evidence="1">
    <location>
        <begin position="549"/>
        <end position="573"/>
    </location>
</feature>
<dbReference type="InterPro" id="IPR045851">
    <property type="entry name" value="AMP-bd_C_sf"/>
</dbReference>
<dbReference type="PANTHER" id="PTHR24096:SF422">
    <property type="entry name" value="BCDNA.GH02901"/>
    <property type="match status" value="1"/>
</dbReference>
<dbReference type="Gene3D" id="3.40.50.12780">
    <property type="entry name" value="N-terminal domain of ligase-like"/>
    <property type="match status" value="3"/>
</dbReference>
<feature type="domain" description="AMP-dependent synthetase/ligase" evidence="2">
    <location>
        <begin position="875"/>
        <end position="1035"/>
    </location>
</feature>
<dbReference type="PANTHER" id="PTHR24096">
    <property type="entry name" value="LONG-CHAIN-FATTY-ACID--COA LIGASE"/>
    <property type="match status" value="1"/>
</dbReference>